<dbReference type="InterPro" id="IPR006626">
    <property type="entry name" value="PbH1"/>
</dbReference>
<evidence type="ECO:0000313" key="5">
    <source>
        <dbReference type="Proteomes" id="UP000007812"/>
    </source>
</evidence>
<sequence>MRLTGKVGIVIERGGITLSGSGFQIEGTGGNYGIEVNGVNNVTINSLVMNGFNVSFLAYRSSHLTFQNNFIQNSTYGVVLMDSNYSSISSNTFSNLLTSVNLISSYFNSVNHNGIEGMGPYGIEILQGGNNSISGNKIRNGITIEDSLFNSVTGNELISSGTAVNLLSSSYNRISNNTISYSNGISLNSSSHNYVSLNSISSVSRGLVLYDSSYNNVSHNKILNLSLVGLLMNLGQNNLVEGNVIFMGNTGLILNDSSSNSIVNNSLIELRGGIHINLSSNNVVEGNEITLIKPNAMAISDLNLNESSDGVGVLVSQGYNNEIVDNTIRETYLAFLLSSDSYDVISGNSVTSSELGISLTNSNHDDLTGNRMSVALTQIYLYRSDSNDITKNVLNEGAYGMKFNLSNLNDVMTNLINRTFYGLYFYRSDQNEISGNSIYSNFTVTQISSQNYFSNNVLENGSNFNVSKVENSTGVPTKGTNESVPSENATVQKGGVTETSNVTNVSSPRPIIGSPNESTFLLPLILGVAFLASFIVRIVKKF</sequence>
<evidence type="ECO:0000256" key="1">
    <source>
        <dbReference type="SAM" id="Phobius"/>
    </source>
</evidence>
<dbReference type="InterPro" id="IPR012334">
    <property type="entry name" value="Pectin_lyas_fold"/>
</dbReference>
<gene>
    <name evidence="4" type="ordered locus">Mcup_1065</name>
</gene>
<dbReference type="SUPFAM" id="SSF51126">
    <property type="entry name" value="Pectin lyase-like"/>
    <property type="match status" value="3"/>
</dbReference>
<keyword evidence="1" id="KW-1133">Transmembrane helix</keyword>
<dbReference type="InterPro" id="IPR039448">
    <property type="entry name" value="Beta_helix"/>
</dbReference>
<dbReference type="Pfam" id="PF05048">
    <property type="entry name" value="NosD"/>
    <property type="match status" value="1"/>
</dbReference>
<keyword evidence="5" id="KW-1185">Reference proteome</keyword>
<feature type="domain" description="Right handed beta helix" evidence="3">
    <location>
        <begin position="130"/>
        <end position="266"/>
    </location>
</feature>
<dbReference type="InterPro" id="IPR007742">
    <property type="entry name" value="NosD_dom"/>
</dbReference>
<dbReference type="eggNOG" id="arCOG02499">
    <property type="taxonomic scope" value="Archaea"/>
</dbReference>
<dbReference type="Gene3D" id="2.160.20.10">
    <property type="entry name" value="Single-stranded right-handed beta-helix, Pectin lyase-like"/>
    <property type="match status" value="3"/>
</dbReference>
<dbReference type="AlphaFoldDB" id="F4G2X2"/>
<name>F4G2X2_METCR</name>
<evidence type="ECO:0000313" key="4">
    <source>
        <dbReference type="EMBL" id="AEB95170.1"/>
    </source>
</evidence>
<protein>
    <submittedName>
        <fullName evidence="4">Uncharacterized protein</fullName>
    </submittedName>
</protein>
<dbReference type="NCBIfam" id="TIGR03804">
    <property type="entry name" value="para_beta_helix"/>
    <property type="match status" value="2"/>
</dbReference>
<dbReference type="EMBL" id="CP002656">
    <property type="protein sequence ID" value="AEB95170.1"/>
    <property type="molecule type" value="Genomic_DNA"/>
</dbReference>
<evidence type="ECO:0000259" key="3">
    <source>
        <dbReference type="Pfam" id="PF13229"/>
    </source>
</evidence>
<proteinExistence type="predicted"/>
<dbReference type="PATRIC" id="fig|1006006.8.peg.1059"/>
<organism evidence="4 5">
    <name type="scientific">Metallosphaera cuprina (strain Ar-4)</name>
    <dbReference type="NCBI Taxonomy" id="1006006"/>
    <lineage>
        <taxon>Archaea</taxon>
        <taxon>Thermoproteota</taxon>
        <taxon>Thermoprotei</taxon>
        <taxon>Sulfolobales</taxon>
        <taxon>Sulfolobaceae</taxon>
        <taxon>Metallosphaera</taxon>
    </lineage>
</organism>
<feature type="domain" description="Periplasmic copper-binding protein NosD beta helix" evidence="2">
    <location>
        <begin position="286"/>
        <end position="465"/>
    </location>
</feature>
<dbReference type="SMART" id="SM00710">
    <property type="entry name" value="PbH1"/>
    <property type="match status" value="13"/>
</dbReference>
<keyword evidence="1" id="KW-0812">Transmembrane</keyword>
<feature type="transmembrane region" description="Helical" evidence="1">
    <location>
        <begin position="520"/>
        <end position="539"/>
    </location>
</feature>
<dbReference type="Proteomes" id="UP000007812">
    <property type="component" value="Chromosome"/>
</dbReference>
<dbReference type="Pfam" id="PF13229">
    <property type="entry name" value="Beta_helix"/>
    <property type="match status" value="1"/>
</dbReference>
<reference evidence="4 5" key="1">
    <citation type="journal article" date="2011" name="J. Bacteriol.">
        <title>Complete genome sequence of Metallosphaera cuprina, a metal sulfide-oxidizing archaeon from a hot spring.</title>
        <authorList>
            <person name="Liu L.J."/>
            <person name="You X.Y."/>
            <person name="Zheng H."/>
            <person name="Wang S."/>
            <person name="Jiang C.Y."/>
            <person name="Liu S.J."/>
        </authorList>
    </citation>
    <scope>NUCLEOTIDE SEQUENCE [LARGE SCALE GENOMIC DNA]</scope>
    <source>
        <strain evidence="4 5">Ar-4</strain>
    </source>
</reference>
<keyword evidence="1" id="KW-0472">Membrane</keyword>
<dbReference type="InterPro" id="IPR011050">
    <property type="entry name" value="Pectin_lyase_fold/virulence"/>
</dbReference>
<dbReference type="HOGENOM" id="CLU_502156_0_0_2"/>
<dbReference type="InterPro" id="IPR022441">
    <property type="entry name" value="Para_beta_helix_rpt-2"/>
</dbReference>
<dbReference type="KEGG" id="mcn:Mcup_1065"/>
<accession>F4G2X2</accession>
<evidence type="ECO:0000259" key="2">
    <source>
        <dbReference type="Pfam" id="PF05048"/>
    </source>
</evidence>